<keyword evidence="6 9" id="KW-1133">Transmembrane helix</keyword>
<reference evidence="11" key="1">
    <citation type="journal article" date="2020" name="mSystems">
        <title>Genome- and Community-Level Interaction Insights into Carbon Utilization and Element Cycling Functions of Hydrothermarchaeota in Hydrothermal Sediment.</title>
        <authorList>
            <person name="Zhou Z."/>
            <person name="Liu Y."/>
            <person name="Xu W."/>
            <person name="Pan J."/>
            <person name="Luo Z.H."/>
            <person name="Li M."/>
        </authorList>
    </citation>
    <scope>NUCLEOTIDE SEQUENCE [LARGE SCALE GENOMIC DNA]</scope>
    <source>
        <strain evidence="11">HyVt-577</strain>
    </source>
</reference>
<evidence type="ECO:0000256" key="8">
    <source>
        <dbReference type="RuleBase" id="RU003755"/>
    </source>
</evidence>
<comment type="similarity">
    <text evidence="8">Belongs to the major facilitator superfamily. Proton-dependent oligopeptide transporter (POT/PTR) (TC 2.A.17) family.</text>
</comment>
<feature type="transmembrane region" description="Helical" evidence="9">
    <location>
        <begin position="412"/>
        <end position="432"/>
    </location>
</feature>
<evidence type="ECO:0000256" key="1">
    <source>
        <dbReference type="ARBA" id="ARBA00004651"/>
    </source>
</evidence>
<keyword evidence="3" id="KW-1003">Cell membrane</keyword>
<dbReference type="CDD" id="cd17346">
    <property type="entry name" value="MFS_DtpA_like"/>
    <property type="match status" value="1"/>
</dbReference>
<dbReference type="PANTHER" id="PTHR23517:SF15">
    <property type="entry name" value="PROTON-DEPENDENT OLIGOPEPTIDE FAMILY TRANSPORT PROTEIN"/>
    <property type="match status" value="1"/>
</dbReference>
<proteinExistence type="inferred from homology"/>
<feature type="transmembrane region" description="Helical" evidence="9">
    <location>
        <begin position="99"/>
        <end position="116"/>
    </location>
</feature>
<dbReference type="InterPro" id="IPR050171">
    <property type="entry name" value="MFS_Transporters"/>
</dbReference>
<dbReference type="InterPro" id="IPR036259">
    <property type="entry name" value="MFS_trans_sf"/>
</dbReference>
<feature type="transmembrane region" description="Helical" evidence="9">
    <location>
        <begin position="137"/>
        <end position="157"/>
    </location>
</feature>
<evidence type="ECO:0000256" key="6">
    <source>
        <dbReference type="ARBA" id="ARBA00022989"/>
    </source>
</evidence>
<dbReference type="AlphaFoldDB" id="A0A7V4TZZ0"/>
<dbReference type="GO" id="GO:0006857">
    <property type="term" value="P:oligopeptide transport"/>
    <property type="evidence" value="ECO:0007669"/>
    <property type="project" value="InterPro"/>
</dbReference>
<dbReference type="GO" id="GO:1904680">
    <property type="term" value="F:peptide transmembrane transporter activity"/>
    <property type="evidence" value="ECO:0007669"/>
    <property type="project" value="InterPro"/>
</dbReference>
<evidence type="ECO:0000256" key="7">
    <source>
        <dbReference type="ARBA" id="ARBA00023136"/>
    </source>
</evidence>
<evidence type="ECO:0000256" key="2">
    <source>
        <dbReference type="ARBA" id="ARBA00022448"/>
    </source>
</evidence>
<organism evidence="11">
    <name type="scientific">Caldithrix abyssi</name>
    <dbReference type="NCBI Taxonomy" id="187145"/>
    <lineage>
        <taxon>Bacteria</taxon>
        <taxon>Pseudomonadati</taxon>
        <taxon>Calditrichota</taxon>
        <taxon>Calditrichia</taxon>
        <taxon>Calditrichales</taxon>
        <taxon>Calditrichaceae</taxon>
        <taxon>Caldithrix</taxon>
    </lineage>
</organism>
<protein>
    <submittedName>
        <fullName evidence="11">MFS transporter</fullName>
    </submittedName>
</protein>
<feature type="transmembrane region" description="Helical" evidence="9">
    <location>
        <begin position="542"/>
        <end position="561"/>
    </location>
</feature>
<keyword evidence="5" id="KW-0653">Protein transport</keyword>
<dbReference type="InterPro" id="IPR020846">
    <property type="entry name" value="MFS_dom"/>
</dbReference>
<dbReference type="Pfam" id="PF00854">
    <property type="entry name" value="PTR2"/>
    <property type="match status" value="2"/>
</dbReference>
<sequence>MLKNHPKGLMTLFFTEMWERFGFYTMLAVFTLYMDETLGWSDAYKGQIYGLFLGFVYFTPIAGGWIADKFLGYRKTIIIGAITLGTGYAMLAFSGPDRIWLFYVALIVMIIGNGMFKANISVLVGNLYEPGSPIKDVGYNIFYMGINLGAFIAPLAATFLHDVFGNYNSAFMAAAIGMALSLIVFEVWKSKYIYADNKHEAGQENQKAQEAERLSPEKERERLVALGIIFLIVIFFWMSFHQNGFALTLFAQRSTVDEYTLRESDFTDWQGFKQAALNDSIPLAQKLAQLNLSDQPGEEDLNKLNQLIREPDLFYKNGVRVEHFPYENVDPQELKKDLSVFGLYSVKIPDNKRIAMVKRVKLLDKLMADNNLEQVGEKKAEFRKMNRDLLSERYPQVKPGYYLLNAETYATFNPLFILLLTPLVVSLFNWLRKRGKEPSSPGKIGIGMFISGLAMVIMIIASLAGGNADANNMSPNWLISSYFVVTIGELFLSPMGLSFVSKVAPARMRGLMMGGWFGATAVGNYLSGLIGSFYNTLTHDQFFGILTVLLFLSALMVRLVLNKLKHATEGA</sequence>
<evidence type="ECO:0000256" key="3">
    <source>
        <dbReference type="ARBA" id="ARBA00022475"/>
    </source>
</evidence>
<dbReference type="InterPro" id="IPR005279">
    <property type="entry name" value="Dipep/tripep_permease"/>
</dbReference>
<dbReference type="NCBIfam" id="TIGR00924">
    <property type="entry name" value="yjdL_sub1_fam"/>
    <property type="match status" value="1"/>
</dbReference>
<feature type="transmembrane region" description="Helical" evidence="9">
    <location>
        <begin position="76"/>
        <end position="93"/>
    </location>
</feature>
<feature type="domain" description="Major facilitator superfamily (MFS) profile" evidence="10">
    <location>
        <begin position="1"/>
        <end position="193"/>
    </location>
</feature>
<keyword evidence="7 9" id="KW-0472">Membrane</keyword>
<dbReference type="Gene3D" id="1.20.1250.20">
    <property type="entry name" value="MFS general substrate transporter like domains"/>
    <property type="match status" value="3"/>
</dbReference>
<comment type="caution">
    <text evidence="11">The sequence shown here is derived from an EMBL/GenBank/DDBJ whole genome shotgun (WGS) entry which is preliminary data.</text>
</comment>
<feature type="transmembrane region" description="Helical" evidence="9">
    <location>
        <begin position="169"/>
        <end position="188"/>
    </location>
</feature>
<name>A0A7V4TZZ0_CALAY</name>
<comment type="subcellular location">
    <subcellularLocation>
        <location evidence="1">Cell membrane</location>
        <topology evidence="1">Multi-pass membrane protein</topology>
    </subcellularLocation>
    <subcellularLocation>
        <location evidence="8">Membrane</location>
        <topology evidence="8">Multi-pass membrane protein</topology>
    </subcellularLocation>
</comment>
<dbReference type="PROSITE" id="PS01023">
    <property type="entry name" value="PTR2_2"/>
    <property type="match status" value="1"/>
</dbReference>
<feature type="transmembrane region" description="Helical" evidence="9">
    <location>
        <begin position="477"/>
        <end position="499"/>
    </location>
</feature>
<dbReference type="InterPro" id="IPR018456">
    <property type="entry name" value="PTR2_symporter_CS"/>
</dbReference>
<dbReference type="Proteomes" id="UP000885779">
    <property type="component" value="Unassembled WGS sequence"/>
</dbReference>
<keyword evidence="2 8" id="KW-0813">Transport</keyword>
<evidence type="ECO:0000256" key="5">
    <source>
        <dbReference type="ARBA" id="ARBA00022856"/>
    </source>
</evidence>
<dbReference type="EMBL" id="DRQG01000067">
    <property type="protein sequence ID" value="HGY55455.1"/>
    <property type="molecule type" value="Genomic_DNA"/>
</dbReference>
<feature type="transmembrane region" description="Helical" evidence="9">
    <location>
        <begin position="223"/>
        <end position="240"/>
    </location>
</feature>
<feature type="transmembrane region" description="Helical" evidence="9">
    <location>
        <begin position="444"/>
        <end position="465"/>
    </location>
</feature>
<accession>A0A7V4TZZ0</accession>
<feature type="transmembrane region" description="Helical" evidence="9">
    <location>
        <begin position="47"/>
        <end position="67"/>
    </location>
</feature>
<evidence type="ECO:0000259" key="10">
    <source>
        <dbReference type="PROSITE" id="PS50850"/>
    </source>
</evidence>
<dbReference type="PANTHER" id="PTHR23517">
    <property type="entry name" value="RESISTANCE PROTEIN MDTM, PUTATIVE-RELATED-RELATED"/>
    <property type="match status" value="1"/>
</dbReference>
<gene>
    <name evidence="11" type="ORF">ENK44_07140</name>
</gene>
<evidence type="ECO:0000256" key="9">
    <source>
        <dbReference type="SAM" id="Phobius"/>
    </source>
</evidence>
<keyword evidence="4 8" id="KW-0812">Transmembrane</keyword>
<keyword evidence="5" id="KW-0571">Peptide transport</keyword>
<feature type="transmembrane region" description="Helical" evidence="9">
    <location>
        <begin position="511"/>
        <end position="530"/>
    </location>
</feature>
<dbReference type="InterPro" id="IPR000109">
    <property type="entry name" value="POT_fam"/>
</dbReference>
<dbReference type="GO" id="GO:0005886">
    <property type="term" value="C:plasma membrane"/>
    <property type="evidence" value="ECO:0007669"/>
    <property type="project" value="UniProtKB-SubCell"/>
</dbReference>
<evidence type="ECO:0000313" key="11">
    <source>
        <dbReference type="EMBL" id="HGY55455.1"/>
    </source>
</evidence>
<feature type="transmembrane region" description="Helical" evidence="9">
    <location>
        <begin position="21"/>
        <end position="41"/>
    </location>
</feature>
<evidence type="ECO:0000256" key="4">
    <source>
        <dbReference type="ARBA" id="ARBA00022692"/>
    </source>
</evidence>
<dbReference type="PROSITE" id="PS50850">
    <property type="entry name" value="MFS"/>
    <property type="match status" value="1"/>
</dbReference>
<dbReference type="SUPFAM" id="SSF103473">
    <property type="entry name" value="MFS general substrate transporter"/>
    <property type="match status" value="2"/>
</dbReference>